<evidence type="ECO:0000259" key="3">
    <source>
        <dbReference type="Pfam" id="PF21537"/>
    </source>
</evidence>
<feature type="domain" description="DUF1980" evidence="3">
    <location>
        <begin position="186"/>
        <end position="313"/>
    </location>
</feature>
<dbReference type="AlphaFoldDB" id="A0A223KUE8"/>
<feature type="transmembrane region" description="Helical" evidence="1">
    <location>
        <begin position="12"/>
        <end position="33"/>
    </location>
</feature>
<evidence type="ECO:0000259" key="2">
    <source>
        <dbReference type="Pfam" id="PF09323"/>
    </source>
</evidence>
<dbReference type="Pfam" id="PF09323">
    <property type="entry name" value="DUF1980"/>
    <property type="match status" value="1"/>
</dbReference>
<evidence type="ECO:0000256" key="1">
    <source>
        <dbReference type="SAM" id="Phobius"/>
    </source>
</evidence>
<protein>
    <submittedName>
        <fullName evidence="4">TIGR03943 family protein</fullName>
    </submittedName>
</protein>
<dbReference type="Proteomes" id="UP000215224">
    <property type="component" value="Chromosome"/>
</dbReference>
<feature type="transmembrane region" description="Helical" evidence="1">
    <location>
        <begin position="45"/>
        <end position="65"/>
    </location>
</feature>
<accession>A0A223KUE8</accession>
<dbReference type="InterPro" id="IPR048493">
    <property type="entry name" value="DUF1980_N"/>
</dbReference>
<keyword evidence="1" id="KW-1133">Transmembrane helix</keyword>
<dbReference type="NCBIfam" id="TIGR03943">
    <property type="entry name" value="TIGR03943 family putative permease subunit"/>
    <property type="match status" value="1"/>
</dbReference>
<dbReference type="Pfam" id="PF21537">
    <property type="entry name" value="DUF1980_C"/>
    <property type="match status" value="1"/>
</dbReference>
<name>A0A223KUE8_9BACI</name>
<dbReference type="STRING" id="1314751.GCA_001591425_02063"/>
<keyword evidence="1" id="KW-0812">Transmembrane</keyword>
<gene>
    <name evidence="4" type="ORF">BC6307_17535</name>
</gene>
<feature type="transmembrane region" description="Helical" evidence="1">
    <location>
        <begin position="93"/>
        <end position="114"/>
    </location>
</feature>
<dbReference type="KEGG" id="bcoh:BC6307_17535"/>
<dbReference type="InterPro" id="IPR052955">
    <property type="entry name" value="UPF0703_membrane_permease"/>
</dbReference>
<evidence type="ECO:0000313" key="5">
    <source>
        <dbReference type="Proteomes" id="UP000215224"/>
    </source>
</evidence>
<dbReference type="EMBL" id="CP018866">
    <property type="protein sequence ID" value="AST92958.1"/>
    <property type="molecule type" value="Genomic_DNA"/>
</dbReference>
<dbReference type="InterPro" id="IPR048447">
    <property type="entry name" value="DUF1980_C"/>
</dbReference>
<keyword evidence="5" id="KW-1185">Reference proteome</keyword>
<dbReference type="PANTHER" id="PTHR40047">
    <property type="entry name" value="UPF0703 PROTEIN YCGQ"/>
    <property type="match status" value="1"/>
</dbReference>
<dbReference type="InterPro" id="IPR015402">
    <property type="entry name" value="DUF1980"/>
</dbReference>
<dbReference type="PANTHER" id="PTHR40047:SF1">
    <property type="entry name" value="UPF0703 PROTEIN YCGQ"/>
    <property type="match status" value="1"/>
</dbReference>
<sequence>MRKVEQNRDYSFHIYIRGIILLGFTLLFFKLIVSGDIINFIAPRMMPFMYFAVAVLFILGIQQIWRSGSKKIEELVCNCGFDHGGNSSPIQSVLIYSLFIFPIVTGFMFSDNILDSSIIDKRGFTSSKKLAEERQEQIEEFDTSRAERYLEDPEAYMESLDERLNDVPLEHPEGFEIIEPPEGFYEELKVELLNSDTIVVDDDRYIPIMNIVDMSPEEFVGKRIEMIGFVYREPDFTENQFVVARFGLSCCVADAGVYGTLSNMPGGQNLELDEWVSVSGVLEVIEYNGWILPYIQVDSLEKIEQPKNPYIYEYY</sequence>
<evidence type="ECO:0000313" key="4">
    <source>
        <dbReference type="EMBL" id="AST92958.1"/>
    </source>
</evidence>
<organism evidence="4 5">
    <name type="scientific">Sutcliffiella cohnii</name>
    <dbReference type="NCBI Taxonomy" id="33932"/>
    <lineage>
        <taxon>Bacteria</taxon>
        <taxon>Bacillati</taxon>
        <taxon>Bacillota</taxon>
        <taxon>Bacilli</taxon>
        <taxon>Bacillales</taxon>
        <taxon>Bacillaceae</taxon>
        <taxon>Sutcliffiella</taxon>
    </lineage>
</organism>
<feature type="domain" description="DUF1980" evidence="2">
    <location>
        <begin position="16"/>
        <end position="124"/>
    </location>
</feature>
<reference evidence="4 5" key="1">
    <citation type="submission" date="2016-12" db="EMBL/GenBank/DDBJ databases">
        <title>The whole genome sequencing and assembly of Bacillus cohnii DSM 6307T strain.</title>
        <authorList>
            <person name="Lee Y.-J."/>
            <person name="Yi H."/>
            <person name="Bahn Y.-S."/>
            <person name="Kim J.F."/>
            <person name="Lee D.-W."/>
        </authorList>
    </citation>
    <scope>NUCLEOTIDE SEQUENCE [LARGE SCALE GENOMIC DNA]</scope>
    <source>
        <strain evidence="4 5">DSM 6307</strain>
    </source>
</reference>
<keyword evidence="1" id="KW-0472">Membrane</keyword>
<proteinExistence type="predicted"/>